<organism evidence="2">
    <name type="scientific">Arundo donax</name>
    <name type="common">Giant reed</name>
    <name type="synonym">Donax arundinaceus</name>
    <dbReference type="NCBI Taxonomy" id="35708"/>
    <lineage>
        <taxon>Eukaryota</taxon>
        <taxon>Viridiplantae</taxon>
        <taxon>Streptophyta</taxon>
        <taxon>Embryophyta</taxon>
        <taxon>Tracheophyta</taxon>
        <taxon>Spermatophyta</taxon>
        <taxon>Magnoliopsida</taxon>
        <taxon>Liliopsida</taxon>
        <taxon>Poales</taxon>
        <taxon>Poaceae</taxon>
        <taxon>PACMAD clade</taxon>
        <taxon>Arundinoideae</taxon>
        <taxon>Arundineae</taxon>
        <taxon>Arundo</taxon>
    </lineage>
</organism>
<name>A0A0A9AW77_ARUDO</name>
<evidence type="ECO:0000313" key="2">
    <source>
        <dbReference type="EMBL" id="JAD53135.1"/>
    </source>
</evidence>
<feature type="region of interest" description="Disordered" evidence="1">
    <location>
        <begin position="37"/>
        <end position="60"/>
    </location>
</feature>
<proteinExistence type="predicted"/>
<feature type="compositionally biased region" description="Polar residues" evidence="1">
    <location>
        <begin position="37"/>
        <end position="47"/>
    </location>
</feature>
<accession>A0A0A9AW77</accession>
<dbReference type="AlphaFoldDB" id="A0A0A9AW77"/>
<sequence>MSEGSVLQITIHNTFNGGSLSLLTQCGPTTEGSTAQVHQCQQQNQPARQKAAVMPDTVVG</sequence>
<reference evidence="2" key="1">
    <citation type="submission" date="2014-09" db="EMBL/GenBank/DDBJ databases">
        <authorList>
            <person name="Magalhaes I.L.F."/>
            <person name="Oliveira U."/>
            <person name="Santos F.R."/>
            <person name="Vidigal T.H.D.A."/>
            <person name="Brescovit A.D."/>
            <person name="Santos A.J."/>
        </authorList>
    </citation>
    <scope>NUCLEOTIDE SEQUENCE</scope>
    <source>
        <tissue evidence="2">Shoot tissue taken approximately 20 cm above the soil surface</tissue>
    </source>
</reference>
<protein>
    <submittedName>
        <fullName evidence="2">Uncharacterized protein</fullName>
    </submittedName>
</protein>
<dbReference type="EMBL" id="GBRH01244760">
    <property type="protein sequence ID" value="JAD53135.1"/>
    <property type="molecule type" value="Transcribed_RNA"/>
</dbReference>
<evidence type="ECO:0000256" key="1">
    <source>
        <dbReference type="SAM" id="MobiDB-lite"/>
    </source>
</evidence>
<reference evidence="2" key="2">
    <citation type="journal article" date="2015" name="Data Brief">
        <title>Shoot transcriptome of the giant reed, Arundo donax.</title>
        <authorList>
            <person name="Barrero R.A."/>
            <person name="Guerrero F.D."/>
            <person name="Moolhuijzen P."/>
            <person name="Goolsby J.A."/>
            <person name="Tidwell J."/>
            <person name="Bellgard S.E."/>
            <person name="Bellgard M.I."/>
        </authorList>
    </citation>
    <scope>NUCLEOTIDE SEQUENCE</scope>
    <source>
        <tissue evidence="2">Shoot tissue taken approximately 20 cm above the soil surface</tissue>
    </source>
</reference>